<dbReference type="InterPro" id="IPR006895">
    <property type="entry name" value="Znf_Sec23_Sec24"/>
</dbReference>
<dbReference type="InterPro" id="IPR006896">
    <property type="entry name" value="Sec23/24_trunk_dom"/>
</dbReference>
<evidence type="ECO:0000259" key="13">
    <source>
        <dbReference type="Pfam" id="PF00626"/>
    </source>
</evidence>
<keyword evidence="3" id="KW-0813">Transport</keyword>
<feature type="region of interest" description="Disordered" evidence="11">
    <location>
        <begin position="1"/>
        <end position="63"/>
    </location>
</feature>
<evidence type="ECO:0000256" key="6">
    <source>
        <dbReference type="ARBA" id="ARBA00022692"/>
    </source>
</evidence>
<feature type="domain" description="Sec23/Sec24 beta-sandwich" evidence="17">
    <location>
        <begin position="1014"/>
        <end position="1098"/>
    </location>
</feature>
<feature type="compositionally biased region" description="Low complexity" evidence="11">
    <location>
        <begin position="30"/>
        <end position="44"/>
    </location>
</feature>
<dbReference type="PANTHER" id="PTHR13803">
    <property type="entry name" value="SEC24-RELATED PROTEIN"/>
    <property type="match status" value="1"/>
</dbReference>
<evidence type="ECO:0000256" key="10">
    <source>
        <dbReference type="ARBA" id="ARBA00023136"/>
    </source>
</evidence>
<feature type="transmembrane region" description="Helical" evidence="12">
    <location>
        <begin position="1468"/>
        <end position="1488"/>
    </location>
</feature>
<keyword evidence="9 12" id="KW-1133">Transmembrane helix</keyword>
<feature type="domain" description="Sec23/Sec24 helical" evidence="16">
    <location>
        <begin position="1110"/>
        <end position="1208"/>
    </location>
</feature>
<dbReference type="PANTHER" id="PTHR13803:SF4">
    <property type="entry name" value="SECRETORY 24CD, ISOFORM C"/>
    <property type="match status" value="1"/>
</dbReference>
<keyword evidence="7" id="KW-0256">Endoplasmic reticulum</keyword>
<evidence type="ECO:0000256" key="5">
    <source>
        <dbReference type="ARBA" id="ARBA00022679"/>
    </source>
</evidence>
<evidence type="ECO:0000259" key="16">
    <source>
        <dbReference type="Pfam" id="PF04815"/>
    </source>
</evidence>
<dbReference type="SUPFAM" id="SSF82754">
    <property type="entry name" value="C-terminal, gelsolin-like domain of Sec23/24"/>
    <property type="match status" value="1"/>
</dbReference>
<feature type="compositionally biased region" description="Gly residues" evidence="11">
    <location>
        <begin position="407"/>
        <end position="418"/>
    </location>
</feature>
<dbReference type="InterPro" id="IPR036175">
    <property type="entry name" value="Sec23/24_helical_dom_sf"/>
</dbReference>
<dbReference type="GO" id="GO:0016757">
    <property type="term" value="F:glycosyltransferase activity"/>
    <property type="evidence" value="ECO:0007669"/>
    <property type="project" value="UniProtKB-KW"/>
</dbReference>
<feature type="transmembrane region" description="Helical" evidence="12">
    <location>
        <begin position="1731"/>
        <end position="1750"/>
    </location>
</feature>
<feature type="compositionally biased region" description="Pro residues" evidence="11">
    <location>
        <begin position="318"/>
        <end position="327"/>
    </location>
</feature>
<dbReference type="InterPro" id="IPR036180">
    <property type="entry name" value="Gelsolin-like_dom_sf"/>
</dbReference>
<dbReference type="Pfam" id="PF03901">
    <property type="entry name" value="Glyco_transf_22"/>
    <property type="match status" value="1"/>
</dbReference>
<feature type="domain" description="Gelsolin-like" evidence="13">
    <location>
        <begin position="1242"/>
        <end position="1306"/>
    </location>
</feature>
<name>A0A9N9AQM4_9GLOM</name>
<feature type="domain" description="Zinc finger Sec23/Sec24-type" evidence="14">
    <location>
        <begin position="696"/>
        <end position="734"/>
    </location>
</feature>
<dbReference type="GO" id="GO:0007034">
    <property type="term" value="P:vacuolar transport"/>
    <property type="evidence" value="ECO:0007669"/>
    <property type="project" value="InterPro"/>
</dbReference>
<evidence type="ECO:0000256" key="9">
    <source>
        <dbReference type="ARBA" id="ARBA00022989"/>
    </source>
</evidence>
<dbReference type="Gene3D" id="1.20.120.730">
    <property type="entry name" value="Sec23/Sec24 helical domain"/>
    <property type="match status" value="1"/>
</dbReference>
<dbReference type="SUPFAM" id="SSF81995">
    <property type="entry name" value="beta-sandwich domain of Sec23/24"/>
    <property type="match status" value="1"/>
</dbReference>
<keyword evidence="19" id="KW-1185">Reference proteome</keyword>
<dbReference type="InterPro" id="IPR036174">
    <property type="entry name" value="Znf_Sec23_Sec24_sf"/>
</dbReference>
<evidence type="ECO:0000256" key="1">
    <source>
        <dbReference type="ARBA" id="ARBA00004477"/>
    </source>
</evidence>
<proteinExistence type="inferred from homology"/>
<comment type="similarity">
    <text evidence="2">Belongs to the SEC23/SEC24 family. SEC24 subfamily.</text>
</comment>
<dbReference type="SUPFAM" id="SSF82919">
    <property type="entry name" value="Zn-finger domain of Sec23/24"/>
    <property type="match status" value="1"/>
</dbReference>
<dbReference type="InterPro" id="IPR036465">
    <property type="entry name" value="vWFA_dom_sf"/>
</dbReference>
<comment type="subcellular location">
    <subcellularLocation>
        <location evidence="1">Endoplasmic reticulum membrane</location>
        <topology evidence="1">Multi-pass membrane protein</topology>
    </subcellularLocation>
</comment>
<dbReference type="InterPro" id="IPR041742">
    <property type="entry name" value="Sec24-like_trunk_dom"/>
</dbReference>
<dbReference type="Pfam" id="PF04811">
    <property type="entry name" value="Sec23_trunk"/>
    <property type="match status" value="1"/>
</dbReference>
<keyword evidence="8" id="KW-0653">Protein transport</keyword>
<dbReference type="GO" id="GO:0030127">
    <property type="term" value="C:COPII vesicle coat"/>
    <property type="evidence" value="ECO:0007669"/>
    <property type="project" value="InterPro"/>
</dbReference>
<feature type="compositionally biased region" description="Polar residues" evidence="11">
    <location>
        <begin position="112"/>
        <end position="121"/>
    </location>
</feature>
<feature type="compositionally biased region" description="Polar residues" evidence="11">
    <location>
        <begin position="397"/>
        <end position="406"/>
    </location>
</feature>
<dbReference type="SUPFAM" id="SSF81811">
    <property type="entry name" value="Helical domain of Sec23/24"/>
    <property type="match status" value="1"/>
</dbReference>
<dbReference type="Gene3D" id="3.40.20.10">
    <property type="entry name" value="Severin"/>
    <property type="match status" value="1"/>
</dbReference>
<feature type="transmembrane region" description="Helical" evidence="12">
    <location>
        <begin position="1692"/>
        <end position="1711"/>
    </location>
</feature>
<dbReference type="InterPro" id="IPR006900">
    <property type="entry name" value="Sec23/24_helical_dom"/>
</dbReference>
<evidence type="ECO:0000313" key="19">
    <source>
        <dbReference type="Proteomes" id="UP000789739"/>
    </source>
</evidence>
<dbReference type="Gene3D" id="3.40.50.410">
    <property type="entry name" value="von Willebrand factor, type A domain"/>
    <property type="match status" value="1"/>
</dbReference>
<dbReference type="InterPro" id="IPR005599">
    <property type="entry name" value="GPI_mannosylTrfase"/>
</dbReference>
<dbReference type="Pfam" id="PF04810">
    <property type="entry name" value="zf-Sec23_Sec24"/>
    <property type="match status" value="1"/>
</dbReference>
<keyword evidence="4" id="KW-0328">Glycosyltransferase</keyword>
<feature type="compositionally biased region" description="Polar residues" evidence="11">
    <location>
        <begin position="1389"/>
        <end position="1398"/>
    </location>
</feature>
<dbReference type="GO" id="GO:0070971">
    <property type="term" value="C:endoplasmic reticulum exit site"/>
    <property type="evidence" value="ECO:0007669"/>
    <property type="project" value="TreeGrafter"/>
</dbReference>
<keyword evidence="6 12" id="KW-0812">Transmembrane</keyword>
<dbReference type="GO" id="GO:0006886">
    <property type="term" value="P:intracellular protein transport"/>
    <property type="evidence" value="ECO:0007669"/>
    <property type="project" value="InterPro"/>
</dbReference>
<keyword evidence="10 12" id="KW-0472">Membrane</keyword>
<evidence type="ECO:0000256" key="12">
    <source>
        <dbReference type="SAM" id="Phobius"/>
    </source>
</evidence>
<feature type="transmembrane region" description="Helical" evidence="12">
    <location>
        <begin position="1762"/>
        <end position="1783"/>
    </location>
</feature>
<dbReference type="Pfam" id="PF04815">
    <property type="entry name" value="Sec23_helical"/>
    <property type="match status" value="1"/>
</dbReference>
<evidence type="ECO:0000256" key="4">
    <source>
        <dbReference type="ARBA" id="ARBA00022676"/>
    </source>
</evidence>
<feature type="domain" description="Sec23/Sec24 trunk" evidence="15">
    <location>
        <begin position="773"/>
        <end position="1009"/>
    </location>
</feature>
<organism evidence="18 19">
    <name type="scientific">Paraglomus brasilianum</name>
    <dbReference type="NCBI Taxonomy" id="144538"/>
    <lineage>
        <taxon>Eukaryota</taxon>
        <taxon>Fungi</taxon>
        <taxon>Fungi incertae sedis</taxon>
        <taxon>Mucoromycota</taxon>
        <taxon>Glomeromycotina</taxon>
        <taxon>Glomeromycetes</taxon>
        <taxon>Paraglomerales</taxon>
        <taxon>Paraglomeraceae</taxon>
        <taxon>Paraglomus</taxon>
    </lineage>
</organism>
<protein>
    <submittedName>
        <fullName evidence="18">3906_t:CDS:1</fullName>
    </submittedName>
</protein>
<dbReference type="Pfam" id="PF08033">
    <property type="entry name" value="Sec23_BS"/>
    <property type="match status" value="1"/>
</dbReference>
<dbReference type="GO" id="GO:0005789">
    <property type="term" value="C:endoplasmic reticulum membrane"/>
    <property type="evidence" value="ECO:0007669"/>
    <property type="project" value="UniProtKB-SubCell"/>
</dbReference>
<feature type="non-terminal residue" evidence="18">
    <location>
        <position position="1975"/>
    </location>
</feature>
<feature type="region of interest" description="Disordered" evidence="11">
    <location>
        <begin position="112"/>
        <end position="141"/>
    </location>
</feature>
<feature type="transmembrane region" description="Helical" evidence="12">
    <location>
        <begin position="1633"/>
        <end position="1653"/>
    </location>
</feature>
<feature type="region of interest" description="Disordered" evidence="11">
    <location>
        <begin position="1367"/>
        <end position="1400"/>
    </location>
</feature>
<evidence type="ECO:0000256" key="8">
    <source>
        <dbReference type="ARBA" id="ARBA00022927"/>
    </source>
</evidence>
<dbReference type="CDD" id="cd22212">
    <property type="entry name" value="NDFIP-like"/>
    <property type="match status" value="1"/>
</dbReference>
<dbReference type="InterPro" id="IPR012990">
    <property type="entry name" value="Beta-sandwich_Sec23_24"/>
</dbReference>
<feature type="transmembrane region" description="Helical" evidence="12">
    <location>
        <begin position="1547"/>
        <end position="1568"/>
    </location>
</feature>
<comment type="caution">
    <text evidence="18">The sequence shown here is derived from an EMBL/GenBank/DDBJ whole genome shotgun (WGS) entry which is preliminary data.</text>
</comment>
<feature type="transmembrane region" description="Helical" evidence="12">
    <location>
        <begin position="1580"/>
        <end position="1603"/>
    </location>
</feature>
<feature type="compositionally biased region" description="Low complexity" evidence="11">
    <location>
        <begin position="541"/>
        <end position="556"/>
    </location>
</feature>
<gene>
    <name evidence="18" type="ORF">PBRASI_LOCUS4497</name>
</gene>
<evidence type="ECO:0000256" key="11">
    <source>
        <dbReference type="SAM" id="MobiDB-lite"/>
    </source>
</evidence>
<keyword evidence="5" id="KW-0808">Transferase</keyword>
<dbReference type="CDD" id="cd01479">
    <property type="entry name" value="Sec24-like"/>
    <property type="match status" value="1"/>
</dbReference>
<feature type="compositionally biased region" description="Pro residues" evidence="11">
    <location>
        <begin position="378"/>
        <end position="389"/>
    </location>
</feature>
<dbReference type="InterPro" id="IPR029006">
    <property type="entry name" value="ADF-H/Gelsolin-like_dom_sf"/>
</dbReference>
<dbReference type="InterPro" id="IPR007123">
    <property type="entry name" value="Gelsolin-like_dom"/>
</dbReference>
<dbReference type="Pfam" id="PF10176">
    <property type="entry name" value="NEDD4_Bsd2"/>
    <property type="match status" value="1"/>
</dbReference>
<feature type="compositionally biased region" description="Polar residues" evidence="11">
    <location>
        <begin position="517"/>
        <end position="528"/>
    </location>
</feature>
<evidence type="ECO:0000259" key="14">
    <source>
        <dbReference type="Pfam" id="PF04810"/>
    </source>
</evidence>
<evidence type="ECO:0000313" key="18">
    <source>
        <dbReference type="EMBL" id="CAG8539140.1"/>
    </source>
</evidence>
<accession>A0A9N9AQM4</accession>
<dbReference type="Proteomes" id="UP000789739">
    <property type="component" value="Unassembled WGS sequence"/>
</dbReference>
<dbReference type="InterPro" id="IPR050550">
    <property type="entry name" value="SEC23_SEC24_subfamily"/>
</dbReference>
<dbReference type="GO" id="GO:0008270">
    <property type="term" value="F:zinc ion binding"/>
    <property type="evidence" value="ECO:0007669"/>
    <property type="project" value="InterPro"/>
</dbReference>
<reference evidence="18" key="1">
    <citation type="submission" date="2021-06" db="EMBL/GenBank/DDBJ databases">
        <authorList>
            <person name="Kallberg Y."/>
            <person name="Tangrot J."/>
            <person name="Rosling A."/>
        </authorList>
    </citation>
    <scope>NUCLEOTIDE SEQUENCE</scope>
    <source>
        <strain evidence="18">BR232B</strain>
    </source>
</reference>
<dbReference type="GO" id="GO:0090110">
    <property type="term" value="P:COPII-coated vesicle cargo loading"/>
    <property type="evidence" value="ECO:0007669"/>
    <property type="project" value="TreeGrafter"/>
</dbReference>
<dbReference type="EMBL" id="CAJVPI010000470">
    <property type="protein sequence ID" value="CAG8539140.1"/>
    <property type="molecule type" value="Genomic_DNA"/>
</dbReference>
<evidence type="ECO:0000259" key="15">
    <source>
        <dbReference type="Pfam" id="PF04811"/>
    </source>
</evidence>
<evidence type="ECO:0000259" key="17">
    <source>
        <dbReference type="Pfam" id="PF08033"/>
    </source>
</evidence>
<sequence>RSLDDMSQYSRIPNSEEKEEDVQVVALQVPPSSEEASTSRSSSPMPAPPTQLETEEEIASTTETTPMVNQAIEEQPVSQSTYKNTNSIISGFPMLSRIRRTIANAQAAVPSSTDGVFSNLSAKPESETEKEDENPPPYEAAAADAAPPYWETTVITPGVNGDEVFVEGLPVGNFFAFVWNMLVSMSFQFVGFLLTYLLHTSHAAKNGSRAGLGITLVQYGFYLRGRVLQDDYTPYSYSEDDISEDDDVIARNTWLSYVLMFLGWFIVIRSVSDYIRVRRMESVVRTTPEENFIAGSGVFRKSIMYTPTSPQNTKQPPQQAPPQPSPRPAQTTQPGTPLVAGIPAPPPYGNWLPNNAQGARLPPPQPGVAGMPPHIRHPFPPGQRPPPTAGAPIYRPSQGTRPPQLTGQGGNFPPGYAGGRPLPQPFGVPTITSSSPSMPQYAPRPQTGNAIQSQNIQDGSHVDKLGNQLSELDVGSNPAGQDTFDQRTEAHNPLQYEQHARPQQKPARRIHHDLNPSAYSTTAPTQGYPQLAGPSIYSTIPPNNVGQPGIQQGQQPMPLPYGPMVPQAPSTGPGMQPTRSYPRPTHPNQASQKPRIDPNQVPSPVAVREQDRQDFINEPYLTSSKKTVPLASTDFRAIDEGNTNPRFMRLTLYSVPQTEELLKTSNLPLGLIVQPLAKLRYDEAPIDVIDFGEEGPIRCRRCKSYINPFVIFVEGGQKFVCNICQFSNEVPPEYFGNLDFSGRRVDVNQRPELLHGTVEFVVPKEYWNRPPCPLSTIFAIDVSVNAVKSGMLAKCVEAIREVLYGTPTGARPGGRIGIMTFDKDVHFYNMKSSLEQAQMLVVPDVNDVFVPLNDGFLVDPVESRSVIEGLLEALPTMFAETNVAEPVLGAAVKAVYAALIDTGGKLIVFQTTLPNFGPGAIKYRDDPKLYNTEKEKTLFGPQDLFYKNLAINCVDAGICIDLFLFPSNYVDVATIGLLSSITGGESYYYPNFNSSRDGAKFAYELRQNVTREFGYNALMRIRCSNGLKIVDHYGNFNMRNATDVELAGVDADKAFGALFKYDGKLDEKADAYIQCALLYTTVTGQRRVRTHNISVQVTTLLANVFRYANMDTTVSFLAKQAVSSTVTKPLREIQDQLTDKCVKILLAYRRHCASMSSPGQLILPEAFKLFPLYTLTILKCKALRAGFLASDERVHSMRMIKGMGVSECAVLLYPQMLSIHDMPEEAGCPDENGKIIKFPSLIRVSCDRLEAGGAYLLENGQFLYFWLGQQLSSEFLQGVFGVDSIDLVDPRLSALPELDNTMSRRIRFITSYLQTQRYKYLQLVIVRNTLDAAEIEFNNLLVEDDNNGAMSYVEYLCYIHRQIQSEGSPTKARSRKAERSSSDDKATNRIVTPPQQGRQSHKYDSPWRLLPYFAFIVLFCIRLTAALFSNIADCDEVYNYWEPLHYMEYGYGMQTWEYSPEFSIRSWAYIRIHSWTLAIILFPIRYLFNFDKIHTFYTLRVIFAVVGTYCESMMYKTVKYQFGERVGQFFFLALMVSAGMWNASTAFLPSTFAMYTTMLAFAYALRPVQKSSNRRVKYSVFWFGIGALLAWPFSAAVGIPFVIEELFISGHELRTWKLNDVWAQNRIKRLARAFLLASAGILSLIIYVDYYYYRKFTVVPLNIVMYNVFGSRDRGPDIYGVEPWHYYLLNGFLNFNILFILALGSLPVLAITFFRDFGRIEAESDTANPKYPYVILLIRLAPFYLWLLIFTSQPHKEERFLFVAYPLVSLNASIALFLMRSWLPSAFVYIFPGSKGNKKPNRMYTTAFTVAIFIIAGLISFSRVLALYHYYHAPYSLYEHFYRVEIPQQLDSQNLRPTYTNPINMCVGKEWYRFPSHYFLPEGVRLRFLKSDFSGQLPQYFLESVRRDKGQFTISDDERDGTWKSRSGFNDRNKEEMSRYFFESQCDYLIDLDLNVTKTSPLEPRYATQADKWTV</sequence>
<feature type="region of interest" description="Disordered" evidence="11">
    <location>
        <begin position="515"/>
        <end position="607"/>
    </location>
</feature>
<dbReference type="GO" id="GO:0030001">
    <property type="term" value="P:metal ion transport"/>
    <property type="evidence" value="ECO:0007669"/>
    <property type="project" value="InterPro"/>
</dbReference>
<feature type="compositionally biased region" description="Basic and acidic residues" evidence="11">
    <location>
        <begin position="1375"/>
        <end position="1387"/>
    </location>
</feature>
<evidence type="ECO:0000256" key="3">
    <source>
        <dbReference type="ARBA" id="ARBA00022448"/>
    </source>
</evidence>
<evidence type="ECO:0000256" key="7">
    <source>
        <dbReference type="ARBA" id="ARBA00022824"/>
    </source>
</evidence>
<dbReference type="Gene3D" id="2.60.40.1670">
    <property type="entry name" value="beta-sandwich domain of Sec23/24"/>
    <property type="match status" value="1"/>
</dbReference>
<feature type="transmembrane region" description="Helical" evidence="12">
    <location>
        <begin position="174"/>
        <end position="198"/>
    </location>
</feature>
<dbReference type="OrthoDB" id="49016at2759"/>
<evidence type="ECO:0000256" key="2">
    <source>
        <dbReference type="ARBA" id="ARBA00008334"/>
    </source>
</evidence>
<dbReference type="Pfam" id="PF00626">
    <property type="entry name" value="Gelsolin"/>
    <property type="match status" value="1"/>
</dbReference>
<dbReference type="InterPro" id="IPR019325">
    <property type="entry name" value="NEDD4/Bsd2"/>
</dbReference>
<feature type="transmembrane region" description="Helical" evidence="12">
    <location>
        <begin position="254"/>
        <end position="272"/>
    </location>
</feature>
<dbReference type="GO" id="GO:0000149">
    <property type="term" value="F:SNARE binding"/>
    <property type="evidence" value="ECO:0007669"/>
    <property type="project" value="TreeGrafter"/>
</dbReference>
<feature type="transmembrane region" description="Helical" evidence="12">
    <location>
        <begin position="1803"/>
        <end position="1826"/>
    </location>
</feature>
<feature type="compositionally biased region" description="Polar residues" evidence="11">
    <location>
        <begin position="1"/>
        <end position="13"/>
    </location>
</feature>
<dbReference type="Gene3D" id="2.30.30.380">
    <property type="entry name" value="Zn-finger domain of Sec23/24"/>
    <property type="match status" value="1"/>
</dbReference>
<feature type="region of interest" description="Disordered" evidence="11">
    <location>
        <begin position="304"/>
        <end position="451"/>
    </location>
</feature>
<dbReference type="SUPFAM" id="SSF53300">
    <property type="entry name" value="vWA-like"/>
    <property type="match status" value="1"/>
</dbReference>